<evidence type="ECO:0000313" key="18">
    <source>
        <dbReference type="Proteomes" id="UP001327560"/>
    </source>
</evidence>
<name>A0AAQ3JP48_9LILI</name>
<evidence type="ECO:0000256" key="15">
    <source>
        <dbReference type="RuleBase" id="RU000461"/>
    </source>
</evidence>
<comment type="cofactor">
    <cofactor evidence="1 14">
        <name>heme</name>
        <dbReference type="ChEBI" id="CHEBI:30413"/>
    </cofactor>
</comment>
<dbReference type="GO" id="GO:0016020">
    <property type="term" value="C:membrane"/>
    <property type="evidence" value="ECO:0007669"/>
    <property type="project" value="UniProtKB-SubCell"/>
</dbReference>
<dbReference type="GO" id="GO:0016705">
    <property type="term" value="F:oxidoreductase activity, acting on paired donors, with incorporation or reduction of molecular oxygen"/>
    <property type="evidence" value="ECO:0007669"/>
    <property type="project" value="InterPro"/>
</dbReference>
<feature type="transmembrane region" description="Helical" evidence="16">
    <location>
        <begin position="6"/>
        <end position="21"/>
    </location>
</feature>
<dbReference type="AlphaFoldDB" id="A0AAQ3JP48"/>
<comment type="pathway">
    <text evidence="13">Plant hormone biosynthesis; brassinosteroid biosynthesis.</text>
</comment>
<gene>
    <name evidence="17" type="ORF">Cni_G02273</name>
</gene>
<dbReference type="InterPro" id="IPR017972">
    <property type="entry name" value="Cyt_P450_CS"/>
</dbReference>
<dbReference type="Gene3D" id="1.10.630.10">
    <property type="entry name" value="Cytochrome P450"/>
    <property type="match status" value="1"/>
</dbReference>
<dbReference type="InterPro" id="IPR002401">
    <property type="entry name" value="Cyt_P450_E_grp-I"/>
</dbReference>
<dbReference type="GO" id="GO:0004497">
    <property type="term" value="F:monooxygenase activity"/>
    <property type="evidence" value="ECO:0007669"/>
    <property type="project" value="UniProtKB-KW"/>
</dbReference>
<evidence type="ECO:0000256" key="1">
    <source>
        <dbReference type="ARBA" id="ARBA00001971"/>
    </source>
</evidence>
<dbReference type="PROSITE" id="PS00086">
    <property type="entry name" value="CYTOCHROME_P450"/>
    <property type="match status" value="1"/>
</dbReference>
<evidence type="ECO:0000313" key="17">
    <source>
        <dbReference type="EMBL" id="WOK93573.1"/>
    </source>
</evidence>
<keyword evidence="6 16" id="KW-0812">Transmembrane</keyword>
<keyword evidence="7 14" id="KW-0479">Metal-binding</keyword>
<evidence type="ECO:0000256" key="5">
    <source>
        <dbReference type="ARBA" id="ARBA00022617"/>
    </source>
</evidence>
<sequence length="491" mass="56261">MGPLHVLLFVVAAVVFWYWRRRRMGRLPPGSQGLPLLGESLRMVAAYKTEDPETFIDERVRRYGRVFTSHVFGERTVFSADQEFNRMVLFEEDRAVEASYPSSITTMLGESSLLLMRGARHKRMHALTLTRLTSPTAIRDAALLPHIDRLVRQTLGSWTASPRVVLLTQAKKITFDLTVKQLVSLNPGEWTEALRREYHLVIDSFFSIPFPSFLSFTTYGRAVQARKKVEVALKEVIRRRKQERATAPGEDEPIAGNKERTKRKKDMLEELLELEGEAMTDEAIVDFLLSLLVAGYETTSTIMTIAVKFLTDNPDVLTELRKEQEGIRARKKDEGKALDWSDYKSMPFTQCVINETLRIANIVGGVFRRAKSDIHYKGYIIPKGCKIFTSFRAVHLDHEFYEDARTFNPWRWQKNDKAGEKIGGANIYSPFGGGARLCPGYELARVIISVFLHYLVTQFSWEEAEKDRLTFFPTTRTVKGYPIIVKSRCEN</sequence>
<keyword evidence="9 15" id="KW-0560">Oxidoreductase</keyword>
<protein>
    <submittedName>
        <fullName evidence="17">Cytochrome P450</fullName>
    </submittedName>
</protein>
<evidence type="ECO:0000256" key="12">
    <source>
        <dbReference type="ARBA" id="ARBA00023136"/>
    </source>
</evidence>
<evidence type="ECO:0000256" key="13">
    <source>
        <dbReference type="ARBA" id="ARBA00037910"/>
    </source>
</evidence>
<evidence type="ECO:0000256" key="4">
    <source>
        <dbReference type="ARBA" id="ARBA00010617"/>
    </source>
</evidence>
<evidence type="ECO:0000256" key="3">
    <source>
        <dbReference type="ARBA" id="ARBA00004972"/>
    </source>
</evidence>
<comment type="similarity">
    <text evidence="4 15">Belongs to the cytochrome P450 family.</text>
</comment>
<evidence type="ECO:0000256" key="7">
    <source>
        <dbReference type="ARBA" id="ARBA00022723"/>
    </source>
</evidence>
<organism evidence="17 18">
    <name type="scientific">Canna indica</name>
    <name type="common">Indian-shot</name>
    <dbReference type="NCBI Taxonomy" id="4628"/>
    <lineage>
        <taxon>Eukaryota</taxon>
        <taxon>Viridiplantae</taxon>
        <taxon>Streptophyta</taxon>
        <taxon>Embryophyta</taxon>
        <taxon>Tracheophyta</taxon>
        <taxon>Spermatophyta</taxon>
        <taxon>Magnoliopsida</taxon>
        <taxon>Liliopsida</taxon>
        <taxon>Zingiberales</taxon>
        <taxon>Cannaceae</taxon>
        <taxon>Canna</taxon>
    </lineage>
</organism>
<dbReference type="EMBL" id="CP136890">
    <property type="protein sequence ID" value="WOK93573.1"/>
    <property type="molecule type" value="Genomic_DNA"/>
</dbReference>
<dbReference type="GO" id="GO:0010268">
    <property type="term" value="P:brassinosteroid homeostasis"/>
    <property type="evidence" value="ECO:0007669"/>
    <property type="project" value="TreeGrafter"/>
</dbReference>
<keyword evidence="5 14" id="KW-0349">Heme</keyword>
<proteinExistence type="inferred from homology"/>
<keyword evidence="12 16" id="KW-0472">Membrane</keyword>
<dbReference type="SUPFAM" id="SSF48264">
    <property type="entry name" value="Cytochrome P450"/>
    <property type="match status" value="1"/>
</dbReference>
<dbReference type="CDD" id="cd11043">
    <property type="entry name" value="CYP90-like"/>
    <property type="match status" value="1"/>
</dbReference>
<dbReference type="GO" id="GO:0005506">
    <property type="term" value="F:iron ion binding"/>
    <property type="evidence" value="ECO:0007669"/>
    <property type="project" value="InterPro"/>
</dbReference>
<evidence type="ECO:0000256" key="8">
    <source>
        <dbReference type="ARBA" id="ARBA00022989"/>
    </source>
</evidence>
<evidence type="ECO:0000256" key="10">
    <source>
        <dbReference type="ARBA" id="ARBA00023004"/>
    </source>
</evidence>
<keyword evidence="8 16" id="KW-1133">Transmembrane helix</keyword>
<dbReference type="Pfam" id="PF00067">
    <property type="entry name" value="p450"/>
    <property type="match status" value="1"/>
</dbReference>
<dbReference type="GO" id="GO:0016125">
    <property type="term" value="P:sterol metabolic process"/>
    <property type="evidence" value="ECO:0007669"/>
    <property type="project" value="TreeGrafter"/>
</dbReference>
<dbReference type="GO" id="GO:0020037">
    <property type="term" value="F:heme binding"/>
    <property type="evidence" value="ECO:0007669"/>
    <property type="project" value="InterPro"/>
</dbReference>
<reference evidence="17 18" key="1">
    <citation type="submission" date="2023-10" db="EMBL/GenBank/DDBJ databases">
        <title>Chromosome-scale genome assembly provides insights into flower coloration mechanisms of Canna indica.</title>
        <authorList>
            <person name="Li C."/>
        </authorList>
    </citation>
    <scope>NUCLEOTIDE SEQUENCE [LARGE SCALE GENOMIC DNA]</scope>
    <source>
        <tissue evidence="17">Flower</tissue>
    </source>
</reference>
<dbReference type="InterPro" id="IPR036396">
    <property type="entry name" value="Cyt_P450_sf"/>
</dbReference>
<comment type="subcellular location">
    <subcellularLocation>
        <location evidence="2">Membrane</location>
        <topology evidence="2">Single-pass membrane protein</topology>
    </subcellularLocation>
</comment>
<keyword evidence="10 14" id="KW-0408">Iron</keyword>
<accession>A0AAQ3JP48</accession>
<dbReference type="GO" id="GO:0016132">
    <property type="term" value="P:brassinosteroid biosynthetic process"/>
    <property type="evidence" value="ECO:0007669"/>
    <property type="project" value="TreeGrafter"/>
</dbReference>
<dbReference type="PRINTS" id="PR00385">
    <property type="entry name" value="P450"/>
</dbReference>
<keyword evidence="18" id="KW-1185">Reference proteome</keyword>
<evidence type="ECO:0000256" key="16">
    <source>
        <dbReference type="SAM" id="Phobius"/>
    </source>
</evidence>
<comment type="pathway">
    <text evidence="3">Hormone biosynthesis.</text>
</comment>
<evidence type="ECO:0000256" key="9">
    <source>
        <dbReference type="ARBA" id="ARBA00023002"/>
    </source>
</evidence>
<evidence type="ECO:0000256" key="14">
    <source>
        <dbReference type="PIRSR" id="PIRSR602401-1"/>
    </source>
</evidence>
<evidence type="ECO:0000256" key="11">
    <source>
        <dbReference type="ARBA" id="ARBA00023033"/>
    </source>
</evidence>
<evidence type="ECO:0000256" key="2">
    <source>
        <dbReference type="ARBA" id="ARBA00004167"/>
    </source>
</evidence>
<feature type="binding site" description="axial binding residue" evidence="14">
    <location>
        <position position="438"/>
    </location>
    <ligand>
        <name>heme</name>
        <dbReference type="ChEBI" id="CHEBI:30413"/>
    </ligand>
    <ligandPart>
        <name>Fe</name>
        <dbReference type="ChEBI" id="CHEBI:18248"/>
    </ligandPart>
</feature>
<evidence type="ECO:0000256" key="6">
    <source>
        <dbReference type="ARBA" id="ARBA00022692"/>
    </source>
</evidence>
<dbReference type="Proteomes" id="UP001327560">
    <property type="component" value="Chromosome 1"/>
</dbReference>
<dbReference type="PANTHER" id="PTHR24286">
    <property type="entry name" value="CYTOCHROME P450 26"/>
    <property type="match status" value="1"/>
</dbReference>
<dbReference type="PANTHER" id="PTHR24286:SF44">
    <property type="entry name" value="3BETA,22ALPHA-DIHYDROXYSTEROID 3-DEHYDROGENASE"/>
    <property type="match status" value="1"/>
</dbReference>
<dbReference type="PRINTS" id="PR00463">
    <property type="entry name" value="EP450I"/>
</dbReference>
<dbReference type="InterPro" id="IPR001128">
    <property type="entry name" value="Cyt_P450"/>
</dbReference>
<keyword evidence="11 15" id="KW-0503">Monooxygenase</keyword>